<dbReference type="Gene3D" id="1.10.45.10">
    <property type="entry name" value="Vanillyl-alcohol Oxidase, Chain A, domain 4"/>
    <property type="match status" value="1"/>
</dbReference>
<dbReference type="EMBL" id="MDSU01000018">
    <property type="protein sequence ID" value="OSS41316.1"/>
    <property type="molecule type" value="Genomic_DNA"/>
</dbReference>
<dbReference type="Pfam" id="PF01565">
    <property type="entry name" value="FAD_binding_4"/>
    <property type="match status" value="1"/>
</dbReference>
<accession>A0A1X4XUU3</accession>
<reference evidence="6 7" key="1">
    <citation type="journal article" date="2017" name="Front. Microbiol.">
        <title>Genome Sequence of Desulfurella amilsii Strain TR1 and Comparative Genomics of Desulfurellaceae Family.</title>
        <authorList>
            <person name="Florentino A.P."/>
            <person name="Stams A.J."/>
            <person name="Sanchez-Andrea I."/>
        </authorList>
    </citation>
    <scope>NUCLEOTIDE SEQUENCE [LARGE SCALE GENOMIC DNA]</scope>
    <source>
        <strain evidence="6 7">TR1</strain>
    </source>
</reference>
<dbReference type="Gene3D" id="3.30.43.10">
    <property type="entry name" value="Uridine Diphospho-n-acetylenolpyruvylglucosamine Reductase, domain 2"/>
    <property type="match status" value="1"/>
</dbReference>
<dbReference type="InterPro" id="IPR016171">
    <property type="entry name" value="Vanillyl_alc_oxidase_C-sub2"/>
</dbReference>
<dbReference type="GO" id="GO:0071949">
    <property type="term" value="F:FAD binding"/>
    <property type="evidence" value="ECO:0007669"/>
    <property type="project" value="InterPro"/>
</dbReference>
<dbReference type="GO" id="GO:0016491">
    <property type="term" value="F:oxidoreductase activity"/>
    <property type="evidence" value="ECO:0007669"/>
    <property type="project" value="UniProtKB-KW"/>
</dbReference>
<evidence type="ECO:0000313" key="7">
    <source>
        <dbReference type="Proteomes" id="UP000194141"/>
    </source>
</evidence>
<evidence type="ECO:0000256" key="3">
    <source>
        <dbReference type="ARBA" id="ARBA00022827"/>
    </source>
</evidence>
<evidence type="ECO:0000256" key="4">
    <source>
        <dbReference type="ARBA" id="ARBA00023002"/>
    </source>
</evidence>
<dbReference type="AlphaFoldDB" id="A0A1X4XUU3"/>
<evidence type="ECO:0000256" key="2">
    <source>
        <dbReference type="ARBA" id="ARBA00022630"/>
    </source>
</evidence>
<dbReference type="InterPro" id="IPR006094">
    <property type="entry name" value="Oxid_FAD_bind_N"/>
</dbReference>
<comment type="cofactor">
    <cofactor evidence="1">
        <name>FAD</name>
        <dbReference type="ChEBI" id="CHEBI:57692"/>
    </cofactor>
</comment>
<evidence type="ECO:0000256" key="1">
    <source>
        <dbReference type="ARBA" id="ARBA00001974"/>
    </source>
</evidence>
<keyword evidence="4" id="KW-0560">Oxidoreductase</keyword>
<comment type="caution">
    <text evidence="6">The sequence shown here is derived from an EMBL/GenBank/DDBJ whole genome shotgun (WGS) entry which is preliminary data.</text>
</comment>
<keyword evidence="2" id="KW-0285">Flavoprotein</keyword>
<keyword evidence="3" id="KW-0274">FAD</keyword>
<dbReference type="Gene3D" id="3.30.70.2740">
    <property type="match status" value="1"/>
</dbReference>
<dbReference type="Gene3D" id="3.30.465.10">
    <property type="match status" value="1"/>
</dbReference>
<dbReference type="SUPFAM" id="SSF56176">
    <property type="entry name" value="FAD-binding/transporter-associated domain-like"/>
    <property type="match status" value="1"/>
</dbReference>
<dbReference type="InterPro" id="IPR016167">
    <property type="entry name" value="FAD-bd_PCMH_sub1"/>
</dbReference>
<dbReference type="OrthoDB" id="9811557at2"/>
<dbReference type="InterPro" id="IPR004113">
    <property type="entry name" value="FAD-bd_oxidored_4_C"/>
</dbReference>
<feature type="domain" description="FAD-binding PCMH-type" evidence="5">
    <location>
        <begin position="44"/>
        <end position="223"/>
    </location>
</feature>
<evidence type="ECO:0000313" key="6">
    <source>
        <dbReference type="EMBL" id="OSS41316.1"/>
    </source>
</evidence>
<dbReference type="InterPro" id="IPR016166">
    <property type="entry name" value="FAD-bd_PCMH"/>
</dbReference>
<dbReference type="PROSITE" id="PS51387">
    <property type="entry name" value="FAD_PCMH"/>
    <property type="match status" value="1"/>
</dbReference>
<dbReference type="PANTHER" id="PTHR42934:SF2">
    <property type="entry name" value="GLYCOLATE OXIDASE SUBUNIT GLCD"/>
    <property type="match status" value="1"/>
</dbReference>
<keyword evidence="7" id="KW-1185">Reference proteome</keyword>
<dbReference type="Proteomes" id="UP000194141">
    <property type="component" value="Unassembled WGS sequence"/>
</dbReference>
<organism evidence="6 7">
    <name type="scientific">Desulfurella amilsii</name>
    <dbReference type="NCBI Taxonomy" id="1562698"/>
    <lineage>
        <taxon>Bacteria</taxon>
        <taxon>Pseudomonadati</taxon>
        <taxon>Campylobacterota</taxon>
        <taxon>Desulfurellia</taxon>
        <taxon>Desulfurellales</taxon>
        <taxon>Desulfurellaceae</taxon>
        <taxon>Desulfurella</taxon>
    </lineage>
</organism>
<sequence>MTKYNKVTPDLADTLTQICGEKNVIYENKEELSSYSYDEAGKLFARMPEIVVKPQNTGQVSKIMKLANENLIPVTPRAAGSGVAGATIPLEGGIVLSVEKMNKILEINKIDRVAVVEPAVVTNELCERVLEEGLFYAGYPMSVEMSFIGGNVATNAGGDKVIKYGNTRKHVLGLEVVLANGGILNLGGRIRKQTWGYDLMDLMIGSEGTLGIFTKIILNLLPAPGKTVTLLVPFDNIEKTTEAVSNIILAIKKLPLTVEFMDKISVELSSKYLKTTIPFQDKAEAYLIIEVDGDSQQELEDTYQKAGEACLKNGALDVFIGDDRKSAESIWRVRMVFAEALRLVDPYVSLSGDVVVPPSKVTELMEKTIKIANKHKVRVAIAAHIADGNLHPELFKPDYVSLEDWPELAEKIYVEITQEAIKLGGVGSGEHGVGFLKRDIFLNTKPQIELDIMRGIKNLFDPNNILNPGKII</sequence>
<proteinExistence type="predicted"/>
<dbReference type="PANTHER" id="PTHR42934">
    <property type="entry name" value="GLYCOLATE OXIDASE SUBUNIT GLCD"/>
    <property type="match status" value="1"/>
</dbReference>
<dbReference type="InterPro" id="IPR036318">
    <property type="entry name" value="FAD-bd_PCMH-like_sf"/>
</dbReference>
<dbReference type="Pfam" id="PF02913">
    <property type="entry name" value="FAD-oxidase_C"/>
    <property type="match status" value="1"/>
</dbReference>
<dbReference type="RefSeq" id="WP_086033580.1">
    <property type="nucleotide sequence ID" value="NZ_MDSU01000018.1"/>
</dbReference>
<name>A0A1X4XUU3_9BACT</name>
<dbReference type="SUPFAM" id="SSF55103">
    <property type="entry name" value="FAD-linked oxidases, C-terminal domain"/>
    <property type="match status" value="1"/>
</dbReference>
<dbReference type="FunFam" id="1.10.45.10:FF:000001">
    <property type="entry name" value="D-lactate dehydrogenase mitochondrial"/>
    <property type="match status" value="1"/>
</dbReference>
<dbReference type="InterPro" id="IPR016169">
    <property type="entry name" value="FAD-bd_PCMH_sub2"/>
</dbReference>
<dbReference type="InterPro" id="IPR051914">
    <property type="entry name" value="FAD-linked_OxidoTrans_Type4"/>
</dbReference>
<dbReference type="Gene3D" id="3.30.70.2190">
    <property type="match status" value="1"/>
</dbReference>
<dbReference type="STRING" id="1562698.DESAMIL20_869"/>
<protein>
    <submittedName>
        <fullName evidence="6">Glycolate dehydrogenase subunit GlcD</fullName>
    </submittedName>
</protein>
<gene>
    <name evidence="6" type="ORF">DESAMIL20_869</name>
</gene>
<evidence type="ECO:0000259" key="5">
    <source>
        <dbReference type="PROSITE" id="PS51387"/>
    </source>
</evidence>
<dbReference type="InterPro" id="IPR016164">
    <property type="entry name" value="FAD-linked_Oxase-like_C"/>
</dbReference>